<feature type="transmembrane region" description="Helical" evidence="7">
    <location>
        <begin position="400"/>
        <end position="418"/>
    </location>
</feature>
<dbReference type="InterPro" id="IPR020846">
    <property type="entry name" value="MFS_dom"/>
</dbReference>
<evidence type="ECO:0000313" key="10">
    <source>
        <dbReference type="Proteomes" id="UP000198888"/>
    </source>
</evidence>
<feature type="transmembrane region" description="Helical" evidence="7">
    <location>
        <begin position="12"/>
        <end position="32"/>
    </location>
</feature>
<proteinExistence type="inferred from homology"/>
<evidence type="ECO:0000256" key="7">
    <source>
        <dbReference type="SAM" id="Phobius"/>
    </source>
</evidence>
<dbReference type="InterPro" id="IPR036259">
    <property type="entry name" value="MFS_trans_sf"/>
</dbReference>
<keyword evidence="6 7" id="KW-0472">Membrane</keyword>
<comment type="similarity">
    <text evidence="2">Belongs to the major facilitator superfamily. Nitrate/nitrite porter (TC 2.A.1.8) family.</text>
</comment>
<dbReference type="RefSeq" id="WP_089671448.1">
    <property type="nucleotide sequence ID" value="NZ_CP024845.1"/>
</dbReference>
<reference evidence="9 10" key="1">
    <citation type="submission" date="2016-10" db="EMBL/GenBank/DDBJ databases">
        <authorList>
            <person name="de Groot N.N."/>
        </authorList>
    </citation>
    <scope>NUCLEOTIDE SEQUENCE [LARGE SCALE GENOMIC DNA]</scope>
    <source>
        <strain evidence="9 10">DSM 22187</strain>
    </source>
</reference>
<keyword evidence="5" id="KW-0534">Nitrate assimilation</keyword>
<dbReference type="Gene3D" id="1.20.1250.20">
    <property type="entry name" value="MFS general substrate transporter like domains"/>
    <property type="match status" value="2"/>
</dbReference>
<evidence type="ECO:0000313" key="9">
    <source>
        <dbReference type="EMBL" id="SEI68529.1"/>
    </source>
</evidence>
<dbReference type="GO" id="GO:0016020">
    <property type="term" value="C:membrane"/>
    <property type="evidence" value="ECO:0007669"/>
    <property type="project" value="UniProtKB-SubCell"/>
</dbReference>
<comment type="subcellular location">
    <subcellularLocation>
        <location evidence="1">Membrane</location>
        <topology evidence="1">Multi-pass membrane protein</topology>
    </subcellularLocation>
</comment>
<feature type="transmembrane region" description="Helical" evidence="7">
    <location>
        <begin position="108"/>
        <end position="128"/>
    </location>
</feature>
<gene>
    <name evidence="9" type="ORF">SAMN05444271_105161</name>
</gene>
<evidence type="ECO:0000256" key="5">
    <source>
        <dbReference type="ARBA" id="ARBA00023063"/>
    </source>
</evidence>
<keyword evidence="3 7" id="KW-0812">Transmembrane</keyword>
<feature type="transmembrane region" description="Helical" evidence="7">
    <location>
        <begin position="278"/>
        <end position="300"/>
    </location>
</feature>
<feature type="transmembrane region" description="Helical" evidence="7">
    <location>
        <begin position="312"/>
        <end position="330"/>
    </location>
</feature>
<protein>
    <submittedName>
        <fullName evidence="9">MFS transporter, NNP family, nitrate/nitrite transporter</fullName>
    </submittedName>
</protein>
<accession>A0A1H6SKR4</accession>
<dbReference type="EMBL" id="FNYR01000005">
    <property type="protein sequence ID" value="SEI68529.1"/>
    <property type="molecule type" value="Genomic_DNA"/>
</dbReference>
<feature type="transmembrane region" description="Helical" evidence="7">
    <location>
        <begin position="44"/>
        <end position="67"/>
    </location>
</feature>
<evidence type="ECO:0000256" key="3">
    <source>
        <dbReference type="ARBA" id="ARBA00022692"/>
    </source>
</evidence>
<feature type="transmembrane region" description="Helical" evidence="7">
    <location>
        <begin position="179"/>
        <end position="198"/>
    </location>
</feature>
<keyword evidence="10" id="KW-1185">Reference proteome</keyword>
<dbReference type="Pfam" id="PF07690">
    <property type="entry name" value="MFS_1"/>
    <property type="match status" value="1"/>
</dbReference>
<evidence type="ECO:0000256" key="1">
    <source>
        <dbReference type="ARBA" id="ARBA00004141"/>
    </source>
</evidence>
<feature type="transmembrane region" description="Helical" evidence="7">
    <location>
        <begin position="148"/>
        <end position="173"/>
    </location>
</feature>
<dbReference type="InterPro" id="IPR044772">
    <property type="entry name" value="NO3_transporter"/>
</dbReference>
<dbReference type="OrthoDB" id="157507at2157"/>
<dbReference type="AlphaFoldDB" id="A0A1H6SKR4"/>
<dbReference type="PANTHER" id="PTHR23515">
    <property type="entry name" value="HIGH-AFFINITY NITRATE TRANSPORTER 2.3"/>
    <property type="match status" value="1"/>
</dbReference>
<name>A0A1H6SKR4_9EURY</name>
<dbReference type="PROSITE" id="PS50850">
    <property type="entry name" value="MFS"/>
    <property type="match status" value="1"/>
</dbReference>
<dbReference type="SUPFAM" id="SSF103473">
    <property type="entry name" value="MFS general substrate transporter"/>
    <property type="match status" value="1"/>
</dbReference>
<dbReference type="KEGG" id="hae:halTADL_3128"/>
<evidence type="ECO:0000259" key="8">
    <source>
        <dbReference type="PROSITE" id="PS50850"/>
    </source>
</evidence>
<accession>A0A2H4Q657</accession>
<evidence type="ECO:0000256" key="4">
    <source>
        <dbReference type="ARBA" id="ARBA00022989"/>
    </source>
</evidence>
<dbReference type="InterPro" id="IPR011701">
    <property type="entry name" value="MFS"/>
</dbReference>
<feature type="transmembrane region" description="Helical" evidence="7">
    <location>
        <begin position="245"/>
        <end position="266"/>
    </location>
</feature>
<evidence type="ECO:0000256" key="6">
    <source>
        <dbReference type="ARBA" id="ARBA00023136"/>
    </source>
</evidence>
<dbReference type="GeneID" id="35003895"/>
<feature type="transmembrane region" description="Helical" evidence="7">
    <location>
        <begin position="79"/>
        <end position="102"/>
    </location>
</feature>
<dbReference type="GO" id="GO:0042128">
    <property type="term" value="P:nitrate assimilation"/>
    <property type="evidence" value="ECO:0007669"/>
    <property type="project" value="UniProtKB-KW"/>
</dbReference>
<keyword evidence="4 7" id="KW-1133">Transmembrane helix</keyword>
<dbReference type="Proteomes" id="UP000198888">
    <property type="component" value="Unassembled WGS sequence"/>
</dbReference>
<sequence length="435" mass="45556">MDGSDLRGSPQQGLITATFGFFIGFAGVVLYGPVAPQFGEAMGLSGFLLGLLVAAPQLSGSLLRIPFGAWTDDVGAKRPFIILLLLSIVGMTGLAVILLYLYPDGLAFRHFPLVFLFGSLSGCGIAVFSIGSAQTSYWYPTDKQGTALAIYAGLGNSSPGVATLIVPVVITAVGITQTYLLWLGLLVVGTGIFAYYTVDPYYFQLRKQGLNAEPAKEQAQAEGQELFPSGNAMESIRNAAKIRRVWALVAMFFVSFGGFLALSVWLPSYWIELHGLDIRSAGVVTAITFVLVAALIRVPGGWVSDTVGGEPTAIVSFGAIGCSSILLVITRDLWTAIAATFLLAVGMGVANAAVFQLVPKYVPEAVGGASGLVGGLGAFGGFVVPPLLGLFVDFQGVDGYATGFVIYLVLGVGGMILASRLYRNVQQQPGTPAIS</sequence>
<feature type="domain" description="Major facilitator superfamily (MFS) profile" evidence="8">
    <location>
        <begin position="13"/>
        <end position="426"/>
    </location>
</feature>
<dbReference type="STRING" id="1073996.SAMN05444271_105161"/>
<evidence type="ECO:0000256" key="2">
    <source>
        <dbReference type="ARBA" id="ARBA00008432"/>
    </source>
</evidence>
<organism evidence="9 10">
    <name type="scientific">Halohasta litchfieldiae</name>
    <dbReference type="NCBI Taxonomy" id="1073996"/>
    <lineage>
        <taxon>Archaea</taxon>
        <taxon>Methanobacteriati</taxon>
        <taxon>Methanobacteriota</taxon>
        <taxon>Stenosarchaea group</taxon>
        <taxon>Halobacteria</taxon>
        <taxon>Halobacteriales</taxon>
        <taxon>Haloferacaceae</taxon>
        <taxon>Halohasta</taxon>
    </lineage>
</organism>
<feature type="transmembrane region" description="Helical" evidence="7">
    <location>
        <begin position="365"/>
        <end position="388"/>
    </location>
</feature>
<feature type="transmembrane region" description="Helical" evidence="7">
    <location>
        <begin position="336"/>
        <end position="358"/>
    </location>
</feature>
<dbReference type="GO" id="GO:0015112">
    <property type="term" value="F:nitrate transmembrane transporter activity"/>
    <property type="evidence" value="ECO:0007669"/>
    <property type="project" value="InterPro"/>
</dbReference>